<dbReference type="EMBL" id="BDHI01000002">
    <property type="protein sequence ID" value="GCB19530.1"/>
    <property type="molecule type" value="Genomic_DNA"/>
</dbReference>
<evidence type="ECO:0000313" key="11">
    <source>
        <dbReference type="Proteomes" id="UP000286921"/>
    </source>
</evidence>
<feature type="transmembrane region" description="Helical" evidence="9">
    <location>
        <begin position="134"/>
        <end position="152"/>
    </location>
</feature>
<dbReference type="CDD" id="cd06223">
    <property type="entry name" value="PRTases_typeI"/>
    <property type="match status" value="1"/>
</dbReference>
<keyword evidence="2 10" id="KW-0328">Glycosyltransferase</keyword>
<evidence type="ECO:0000256" key="3">
    <source>
        <dbReference type="ARBA" id="ARBA00022679"/>
    </source>
</evidence>
<proteinExistence type="predicted"/>
<evidence type="ECO:0000256" key="1">
    <source>
        <dbReference type="ARBA" id="ARBA00004141"/>
    </source>
</evidence>
<dbReference type="InterPro" id="IPR038665">
    <property type="entry name" value="Voltage-dep_anion_channel_sf"/>
</dbReference>
<sequence>MTPDRLFPRHLRSPGDDGYRTPTIEDTQNDLAENSGGDSYFHPRGSIISQAHTSALDAIHSSSYRKSEGDGDEGVDGMAYPQSEAETRPSGLGWKKRIRHITWAFFTLTMATGGIANVLYFVPYRFRGLETIGIIFFLANLFLYLLIWCLLITRFYLYPYTFKASFLHPTESLFVPASLVSFGTILINISQYGPDHTGPWLTYAVGILFWIDAALAVISSAAIYLILWSTQTFTIAQMTPIWIFPAYPMLIIGPHAGILSSKLEPARSLRIIIGGTTIQGVGFLVSLMVYSAFIYRLMSQKLPRENVRPGMFVSVGPSAFTVSGIVNMAAHAKRSFPEDFMGNGALAADIVKVVANFSCLWLWGLAIFFFFIASFAHWSAIGPGRMVFSMAWFSFVFPNTALITATFAIGKAFSCKAISIIGCAMVFPLILMYIFVFYMMVRAIVHRQILWPQKGEDKDEGGFEVNRIKPESPGEITPVHKLCQASADKILDTFQPNLMIAIGGGGYIPARILRSFLKRPGEPNIPIQAIGLSLYEDLGRGDAEEVPGTKVTRTQWLDLSSLEMANLIGKNILIVDEVDDTRTTLEYAVRELQKDVEIAQKQLGREGEKTNFFVYVVHNKDKPKKGVLPEDMMTSGRYHASVTTADVWICYPWEAKDIDEHDRLAEENPLV</sequence>
<dbReference type="FunFam" id="3.40.50.2020:FF:000033">
    <property type="entry name" value="Xanthine phosphoribosyltransferase 1"/>
    <property type="match status" value="1"/>
</dbReference>
<organism evidence="10 11">
    <name type="scientific">Aspergillus awamori</name>
    <name type="common">Black koji mold</name>
    <dbReference type="NCBI Taxonomy" id="105351"/>
    <lineage>
        <taxon>Eukaryota</taxon>
        <taxon>Fungi</taxon>
        <taxon>Dikarya</taxon>
        <taxon>Ascomycota</taxon>
        <taxon>Pezizomycotina</taxon>
        <taxon>Eurotiomycetes</taxon>
        <taxon>Eurotiomycetidae</taxon>
        <taxon>Eurotiales</taxon>
        <taxon>Aspergillaceae</taxon>
        <taxon>Aspergillus</taxon>
    </lineage>
</organism>
<feature type="region of interest" description="Disordered" evidence="8">
    <location>
        <begin position="64"/>
        <end position="89"/>
    </location>
</feature>
<dbReference type="AlphaFoldDB" id="A0A401KJD4"/>
<gene>
    <name evidence="10" type="ORF">AAWM_02415</name>
</gene>
<dbReference type="InterPro" id="IPR004695">
    <property type="entry name" value="SLAC1/Mae1/Ssu1/TehA"/>
</dbReference>
<dbReference type="CDD" id="cd09317">
    <property type="entry name" value="TDT_Mae1_like"/>
    <property type="match status" value="1"/>
</dbReference>
<dbReference type="InterPro" id="IPR030185">
    <property type="entry name" value="Mae1"/>
</dbReference>
<evidence type="ECO:0000256" key="8">
    <source>
        <dbReference type="SAM" id="MobiDB-lite"/>
    </source>
</evidence>
<accession>A0A401KJD4</accession>
<keyword evidence="11" id="KW-1185">Reference proteome</keyword>
<dbReference type="Gene3D" id="3.40.50.2020">
    <property type="match status" value="1"/>
</dbReference>
<dbReference type="Gene3D" id="1.50.10.150">
    <property type="entry name" value="Voltage-dependent anion channel"/>
    <property type="match status" value="1"/>
</dbReference>
<feature type="coiled-coil region" evidence="7">
    <location>
        <begin position="582"/>
        <end position="609"/>
    </location>
</feature>
<evidence type="ECO:0000313" key="10">
    <source>
        <dbReference type="EMBL" id="GCB19530.1"/>
    </source>
</evidence>
<dbReference type="PANTHER" id="PTHR31162:SF3">
    <property type="entry name" value="TRANSPORTER_MALIC ACID TRANSPORT PROTEIN, PUTATIVE-RELATED"/>
    <property type="match status" value="1"/>
</dbReference>
<dbReference type="GO" id="GO:0004422">
    <property type="term" value="F:hypoxanthine phosphoribosyltransferase activity"/>
    <property type="evidence" value="ECO:0007669"/>
    <property type="project" value="UniProtKB-ARBA"/>
</dbReference>
<feature type="transmembrane region" description="Helical" evidence="9">
    <location>
        <begin position="173"/>
        <end position="194"/>
    </location>
</feature>
<dbReference type="Pfam" id="PF03595">
    <property type="entry name" value="SLAC1"/>
    <property type="match status" value="1"/>
</dbReference>
<dbReference type="InterPro" id="IPR029057">
    <property type="entry name" value="PRTase-like"/>
</dbReference>
<dbReference type="STRING" id="105351.A0A401KJD4"/>
<dbReference type="InterPro" id="IPR000836">
    <property type="entry name" value="PRTase_dom"/>
</dbReference>
<feature type="transmembrane region" description="Helical" evidence="9">
    <location>
        <begin position="200"/>
        <end position="227"/>
    </location>
</feature>
<evidence type="ECO:0000256" key="2">
    <source>
        <dbReference type="ARBA" id="ARBA00022676"/>
    </source>
</evidence>
<dbReference type="GO" id="GO:0015140">
    <property type="term" value="F:malate transmembrane transporter activity"/>
    <property type="evidence" value="ECO:0007669"/>
    <property type="project" value="InterPro"/>
</dbReference>
<name>A0A401KJD4_ASPAW</name>
<feature type="transmembrane region" description="Helical" evidence="9">
    <location>
        <begin position="350"/>
        <end position="375"/>
    </location>
</feature>
<feature type="transmembrane region" description="Helical" evidence="9">
    <location>
        <begin position="416"/>
        <end position="441"/>
    </location>
</feature>
<feature type="region of interest" description="Disordered" evidence="8">
    <location>
        <begin position="1"/>
        <end position="36"/>
    </location>
</feature>
<feature type="transmembrane region" description="Helical" evidence="9">
    <location>
        <begin position="239"/>
        <end position="259"/>
    </location>
</feature>
<feature type="transmembrane region" description="Helical" evidence="9">
    <location>
        <begin position="310"/>
        <end position="330"/>
    </location>
</feature>
<keyword evidence="7" id="KW-0175">Coiled coil</keyword>
<dbReference type="PANTHER" id="PTHR31162">
    <property type="entry name" value="MALIC ACID TRANSPORT PROTEIN-RELATED"/>
    <property type="match status" value="1"/>
</dbReference>
<keyword evidence="4 9" id="KW-0812">Transmembrane</keyword>
<comment type="caution">
    <text evidence="10">The sequence shown here is derived from an EMBL/GenBank/DDBJ whole genome shotgun (WGS) entry which is preliminary data.</text>
</comment>
<evidence type="ECO:0000256" key="7">
    <source>
        <dbReference type="SAM" id="Coils"/>
    </source>
</evidence>
<feature type="transmembrane region" description="Helical" evidence="9">
    <location>
        <begin position="271"/>
        <end position="298"/>
    </location>
</feature>
<feature type="transmembrane region" description="Helical" evidence="9">
    <location>
        <begin position="387"/>
        <end position="410"/>
    </location>
</feature>
<dbReference type="GO" id="GO:0106380">
    <property type="term" value="P:purine ribonucleotide salvage"/>
    <property type="evidence" value="ECO:0007669"/>
    <property type="project" value="UniProtKB-ARBA"/>
</dbReference>
<comment type="subcellular location">
    <subcellularLocation>
        <location evidence="1">Membrane</location>
        <topology evidence="1">Multi-pass membrane protein</topology>
    </subcellularLocation>
</comment>
<evidence type="ECO:0000256" key="6">
    <source>
        <dbReference type="ARBA" id="ARBA00023136"/>
    </source>
</evidence>
<evidence type="ECO:0000256" key="5">
    <source>
        <dbReference type="ARBA" id="ARBA00022989"/>
    </source>
</evidence>
<protein>
    <submittedName>
        <fullName evidence="10">Xanthine phosphoribosyltransferase 1</fullName>
    </submittedName>
</protein>
<keyword evidence="6 9" id="KW-0472">Membrane</keyword>
<feature type="transmembrane region" description="Helical" evidence="9">
    <location>
        <begin position="101"/>
        <end position="122"/>
    </location>
</feature>
<dbReference type="SUPFAM" id="SSF53271">
    <property type="entry name" value="PRTase-like"/>
    <property type="match status" value="1"/>
</dbReference>
<dbReference type="GO" id="GO:0016020">
    <property type="term" value="C:membrane"/>
    <property type="evidence" value="ECO:0007669"/>
    <property type="project" value="UniProtKB-SubCell"/>
</dbReference>
<dbReference type="Proteomes" id="UP000286921">
    <property type="component" value="Unassembled WGS sequence"/>
</dbReference>
<keyword evidence="5 9" id="KW-1133">Transmembrane helix</keyword>
<dbReference type="GO" id="GO:0009168">
    <property type="term" value="P:purine ribonucleoside monophosphate biosynthetic process"/>
    <property type="evidence" value="ECO:0007669"/>
    <property type="project" value="UniProtKB-ARBA"/>
</dbReference>
<keyword evidence="3 10" id="KW-0808">Transferase</keyword>
<evidence type="ECO:0000256" key="4">
    <source>
        <dbReference type="ARBA" id="ARBA00022692"/>
    </source>
</evidence>
<reference evidence="10 11" key="1">
    <citation type="submission" date="2016-09" db="EMBL/GenBank/DDBJ databases">
        <title>Aspergillus awamori IFM 58123T.</title>
        <authorList>
            <person name="Kusuya Y."/>
            <person name="Shimizu M."/>
            <person name="Takahashi H."/>
            <person name="Yaguchi T."/>
        </authorList>
    </citation>
    <scope>NUCLEOTIDE SEQUENCE [LARGE SCALE GENOMIC DNA]</scope>
    <source>
        <strain evidence="10 11">IFM 58123</strain>
    </source>
</reference>
<evidence type="ECO:0000256" key="9">
    <source>
        <dbReference type="SAM" id="Phobius"/>
    </source>
</evidence>